<organism evidence="2 3">
    <name type="scientific">Penicillium roqueforti (strain FM164)</name>
    <dbReference type="NCBI Taxonomy" id="1365484"/>
    <lineage>
        <taxon>Eukaryota</taxon>
        <taxon>Fungi</taxon>
        <taxon>Dikarya</taxon>
        <taxon>Ascomycota</taxon>
        <taxon>Pezizomycotina</taxon>
        <taxon>Eurotiomycetes</taxon>
        <taxon>Eurotiomycetidae</taxon>
        <taxon>Eurotiales</taxon>
        <taxon>Aspergillaceae</taxon>
        <taxon>Penicillium</taxon>
    </lineage>
</organism>
<gene>
    <name evidence="2" type="ORF">PROQFM164_S03g000007</name>
</gene>
<feature type="region of interest" description="Disordered" evidence="1">
    <location>
        <begin position="44"/>
        <end position="76"/>
    </location>
</feature>
<dbReference type="OrthoDB" id="4266429at2759"/>
<dbReference type="AlphaFoldDB" id="W6Q9I3"/>
<accession>W6Q9I3</accession>
<protein>
    <submittedName>
        <fullName evidence="2">Genomic scaffold, ProqFM164S03</fullName>
    </submittedName>
</protein>
<keyword evidence="3" id="KW-1185">Reference proteome</keyword>
<sequence length="128" mass="13935">MDAKSQDNPDSGNISVVVNGSIHAHPAKTAMVHPIPIQVNAKSISPSIKEIPRGQDEETPSSTIGCREKSNGIKHKPQTTYTLKDCEFDGESMLSNGSARSTSELQFYRNPKSGQAFFVHGDMDIDTF</sequence>
<name>W6Q9I3_PENRF</name>
<dbReference type="Proteomes" id="UP000030686">
    <property type="component" value="Unassembled WGS sequence"/>
</dbReference>
<evidence type="ECO:0000313" key="3">
    <source>
        <dbReference type="Proteomes" id="UP000030686"/>
    </source>
</evidence>
<evidence type="ECO:0000313" key="2">
    <source>
        <dbReference type="EMBL" id="CDM33283.1"/>
    </source>
</evidence>
<dbReference type="EMBL" id="HG792017">
    <property type="protein sequence ID" value="CDM33283.1"/>
    <property type="molecule type" value="Genomic_DNA"/>
</dbReference>
<reference evidence="2" key="1">
    <citation type="journal article" date="2014" name="Nat. Commun.">
        <title>Multiple recent horizontal transfers of a large genomic region in cheese making fungi.</title>
        <authorList>
            <person name="Cheeseman K."/>
            <person name="Ropars J."/>
            <person name="Renault P."/>
            <person name="Dupont J."/>
            <person name="Gouzy J."/>
            <person name="Branca A."/>
            <person name="Abraham A.L."/>
            <person name="Ceppi M."/>
            <person name="Conseiller E."/>
            <person name="Debuchy R."/>
            <person name="Malagnac F."/>
            <person name="Goarin A."/>
            <person name="Silar P."/>
            <person name="Lacoste S."/>
            <person name="Sallet E."/>
            <person name="Bensimon A."/>
            <person name="Giraud T."/>
            <person name="Brygoo Y."/>
        </authorList>
    </citation>
    <scope>NUCLEOTIDE SEQUENCE [LARGE SCALE GENOMIC DNA]</scope>
    <source>
        <strain evidence="2">FM164</strain>
    </source>
</reference>
<evidence type="ECO:0000256" key="1">
    <source>
        <dbReference type="SAM" id="MobiDB-lite"/>
    </source>
</evidence>
<proteinExistence type="predicted"/>